<dbReference type="OrthoDB" id="7165334at2"/>
<feature type="transmembrane region" description="Helical" evidence="6">
    <location>
        <begin position="98"/>
        <end position="118"/>
    </location>
</feature>
<dbReference type="Proteomes" id="UP000285908">
    <property type="component" value="Unassembled WGS sequence"/>
</dbReference>
<dbReference type="Gene3D" id="1.10.3730.20">
    <property type="match status" value="1"/>
</dbReference>
<keyword evidence="4 6" id="KW-1133">Transmembrane helix</keyword>
<organism evidence="8 9">
    <name type="scientific">Mesobaculum littorinae</name>
    <dbReference type="NCBI Taxonomy" id="2486419"/>
    <lineage>
        <taxon>Bacteria</taxon>
        <taxon>Pseudomonadati</taxon>
        <taxon>Pseudomonadota</taxon>
        <taxon>Alphaproteobacteria</taxon>
        <taxon>Rhodobacterales</taxon>
        <taxon>Roseobacteraceae</taxon>
        <taxon>Mesobaculum</taxon>
    </lineage>
</organism>
<accession>A0A438ACX8</accession>
<name>A0A438ACX8_9RHOB</name>
<keyword evidence="3 6" id="KW-0812">Transmembrane</keyword>
<evidence type="ECO:0000256" key="2">
    <source>
        <dbReference type="ARBA" id="ARBA00009853"/>
    </source>
</evidence>
<comment type="caution">
    <text evidence="8">The sequence shown here is derived from an EMBL/GenBank/DDBJ whole genome shotgun (WGS) entry which is preliminary data.</text>
</comment>
<dbReference type="AlphaFoldDB" id="A0A438ACX8"/>
<evidence type="ECO:0000256" key="1">
    <source>
        <dbReference type="ARBA" id="ARBA00004141"/>
    </source>
</evidence>
<evidence type="ECO:0000259" key="7">
    <source>
        <dbReference type="Pfam" id="PF00892"/>
    </source>
</evidence>
<dbReference type="PANTHER" id="PTHR22911">
    <property type="entry name" value="ACYL-MALONYL CONDENSING ENZYME-RELATED"/>
    <property type="match status" value="1"/>
</dbReference>
<dbReference type="GO" id="GO:0016020">
    <property type="term" value="C:membrane"/>
    <property type="evidence" value="ECO:0007669"/>
    <property type="project" value="UniProtKB-SubCell"/>
</dbReference>
<feature type="transmembrane region" description="Helical" evidence="6">
    <location>
        <begin position="264"/>
        <end position="281"/>
    </location>
</feature>
<keyword evidence="5 6" id="KW-0472">Membrane</keyword>
<dbReference type="InterPro" id="IPR000620">
    <property type="entry name" value="EamA_dom"/>
</dbReference>
<evidence type="ECO:0000256" key="6">
    <source>
        <dbReference type="SAM" id="Phobius"/>
    </source>
</evidence>
<comment type="similarity">
    <text evidence="2">Belongs to the drug/metabolite transporter (DMT) superfamily. 10 TMS drug/metabolite exporter (DME) (TC 2.A.7.3) family.</text>
</comment>
<proteinExistence type="inferred from homology"/>
<evidence type="ECO:0000256" key="5">
    <source>
        <dbReference type="ARBA" id="ARBA00023136"/>
    </source>
</evidence>
<feature type="transmembrane region" description="Helical" evidence="6">
    <location>
        <begin position="241"/>
        <end position="258"/>
    </location>
</feature>
<evidence type="ECO:0000313" key="9">
    <source>
        <dbReference type="Proteomes" id="UP000285908"/>
    </source>
</evidence>
<sequence>MVSDNTRGALLMAGSMTAFTLNDTLMKTLAGEVPFFQAVFLRGVATLVLMVAIAPLFGGLRLRLSRRDWRLVVLRSLAEVASAYFFITALYNMPLANVSAILQALPLTVTLAGALIFGEAVGWRRLGAILVGFAGVLLIVRPGTEGFTIYSVYALLAVAFVTVRDLTARRMSREVPSFTVAISAAVAVTVFMGAGSVFVDWAPMGVGALLAGFGASVFVIAGYLCSVAAMRVGEIGAVAPFRYTSLLVALVLGFLVFGDWPATPTLIGGALVVATGLFTLYRERARAAAPSAVSRPAPLRIR</sequence>
<feature type="transmembrane region" description="Helical" evidence="6">
    <location>
        <begin position="147"/>
        <end position="166"/>
    </location>
</feature>
<feature type="transmembrane region" description="Helical" evidence="6">
    <location>
        <begin position="205"/>
        <end position="229"/>
    </location>
</feature>
<feature type="domain" description="EamA" evidence="7">
    <location>
        <begin position="152"/>
        <end position="277"/>
    </location>
</feature>
<evidence type="ECO:0000313" key="8">
    <source>
        <dbReference type="EMBL" id="RVV96540.1"/>
    </source>
</evidence>
<protein>
    <submittedName>
        <fullName evidence="8">DMT family transporter</fullName>
    </submittedName>
</protein>
<dbReference type="RefSeq" id="WP_127908069.1">
    <property type="nucleotide sequence ID" value="NZ_RQXX01000012.1"/>
</dbReference>
<dbReference type="PANTHER" id="PTHR22911:SF6">
    <property type="entry name" value="SOLUTE CARRIER FAMILY 35 MEMBER G1"/>
    <property type="match status" value="1"/>
</dbReference>
<gene>
    <name evidence="8" type="ORF">EKE94_18235</name>
</gene>
<dbReference type="Pfam" id="PF00892">
    <property type="entry name" value="EamA"/>
    <property type="match status" value="2"/>
</dbReference>
<reference evidence="8 9" key="1">
    <citation type="submission" date="2018-11" db="EMBL/GenBank/DDBJ databases">
        <title>Mesobaculum littorinae gen. nov., sp. nov., isolated from Littorina scabra that represents a novel genus of the order Rhodobacteraceae.</title>
        <authorList>
            <person name="Li F."/>
        </authorList>
    </citation>
    <scope>NUCLEOTIDE SEQUENCE [LARGE SCALE GENOMIC DNA]</scope>
    <source>
        <strain evidence="8 9">M0103</strain>
    </source>
</reference>
<dbReference type="SUPFAM" id="SSF103481">
    <property type="entry name" value="Multidrug resistance efflux transporter EmrE"/>
    <property type="match status" value="2"/>
</dbReference>
<comment type="subcellular location">
    <subcellularLocation>
        <location evidence="1">Membrane</location>
        <topology evidence="1">Multi-pass membrane protein</topology>
    </subcellularLocation>
</comment>
<evidence type="ECO:0000256" key="4">
    <source>
        <dbReference type="ARBA" id="ARBA00022989"/>
    </source>
</evidence>
<feature type="transmembrane region" description="Helical" evidence="6">
    <location>
        <begin position="125"/>
        <end position="141"/>
    </location>
</feature>
<feature type="transmembrane region" description="Helical" evidence="6">
    <location>
        <begin position="35"/>
        <end position="60"/>
    </location>
</feature>
<keyword evidence="9" id="KW-1185">Reference proteome</keyword>
<dbReference type="EMBL" id="RQXX01000012">
    <property type="protein sequence ID" value="RVV96540.1"/>
    <property type="molecule type" value="Genomic_DNA"/>
</dbReference>
<dbReference type="InterPro" id="IPR037185">
    <property type="entry name" value="EmrE-like"/>
</dbReference>
<evidence type="ECO:0000256" key="3">
    <source>
        <dbReference type="ARBA" id="ARBA00022692"/>
    </source>
</evidence>
<feature type="transmembrane region" description="Helical" evidence="6">
    <location>
        <begin position="72"/>
        <end position="92"/>
    </location>
</feature>
<feature type="transmembrane region" description="Helical" evidence="6">
    <location>
        <begin position="178"/>
        <end position="199"/>
    </location>
</feature>
<feature type="domain" description="EamA" evidence="7">
    <location>
        <begin position="7"/>
        <end position="140"/>
    </location>
</feature>